<evidence type="ECO:0000313" key="10">
    <source>
        <dbReference type="EMBL" id="PSJ92335.1"/>
    </source>
</evidence>
<evidence type="ECO:0000256" key="3">
    <source>
        <dbReference type="ARBA" id="ARBA00022544"/>
    </source>
</evidence>
<keyword evidence="11" id="KW-1185">Reference proteome</keyword>
<dbReference type="InterPro" id="IPR008844">
    <property type="entry name" value="Spore_GerAC-like"/>
</dbReference>
<evidence type="ECO:0000256" key="6">
    <source>
        <dbReference type="ARBA" id="ARBA00023139"/>
    </source>
</evidence>
<dbReference type="EMBL" id="PXZM01000033">
    <property type="protein sequence ID" value="PSJ92335.1"/>
    <property type="molecule type" value="Genomic_DNA"/>
</dbReference>
<dbReference type="Pfam" id="PF05504">
    <property type="entry name" value="Spore_GerAC"/>
    <property type="match status" value="1"/>
</dbReference>
<dbReference type="GO" id="GO:0016020">
    <property type="term" value="C:membrane"/>
    <property type="evidence" value="ECO:0007669"/>
    <property type="project" value="UniProtKB-SubCell"/>
</dbReference>
<evidence type="ECO:0000256" key="1">
    <source>
        <dbReference type="ARBA" id="ARBA00004635"/>
    </source>
</evidence>
<dbReference type="PANTHER" id="PTHR35789:SF1">
    <property type="entry name" value="SPORE GERMINATION PROTEIN B3"/>
    <property type="match status" value="1"/>
</dbReference>
<dbReference type="Proteomes" id="UP000240419">
    <property type="component" value="Unassembled WGS sequence"/>
</dbReference>
<dbReference type="OrthoDB" id="2592518at2"/>
<dbReference type="AlphaFoldDB" id="A0A2P7UZF3"/>
<keyword evidence="3" id="KW-0309">Germination</keyword>
<accession>A0A2P7UZF3</accession>
<evidence type="ECO:0000256" key="5">
    <source>
        <dbReference type="ARBA" id="ARBA00023136"/>
    </source>
</evidence>
<dbReference type="InterPro" id="IPR046953">
    <property type="entry name" value="Spore_GerAC-like_C"/>
</dbReference>
<evidence type="ECO:0000313" key="11">
    <source>
        <dbReference type="Proteomes" id="UP000240419"/>
    </source>
</evidence>
<keyword evidence="6" id="KW-0564">Palmitate</keyword>
<dbReference type="GO" id="GO:0009847">
    <property type="term" value="P:spore germination"/>
    <property type="evidence" value="ECO:0007669"/>
    <property type="project" value="InterPro"/>
</dbReference>
<dbReference type="Gene3D" id="3.30.300.210">
    <property type="entry name" value="Nutrient germinant receptor protein C, domain 3"/>
    <property type="match status" value="1"/>
</dbReference>
<reference evidence="10 11" key="1">
    <citation type="submission" date="2018-03" db="EMBL/GenBank/DDBJ databases">
        <title>Brevisbacillus phylogenomics.</title>
        <authorList>
            <person name="Dunlap C."/>
        </authorList>
    </citation>
    <scope>NUCLEOTIDE SEQUENCE [LARGE SCALE GENOMIC DNA]</scope>
    <source>
        <strain evidence="10 11">NRRL NRS-1210</strain>
    </source>
</reference>
<name>A0A2P7UZF3_9BACL</name>
<evidence type="ECO:0000259" key="9">
    <source>
        <dbReference type="Pfam" id="PF25198"/>
    </source>
</evidence>
<dbReference type="NCBIfam" id="TIGR02887">
    <property type="entry name" value="spore_ger_x_C"/>
    <property type="match status" value="1"/>
</dbReference>
<gene>
    <name evidence="10" type="ORF">C7R93_19900</name>
</gene>
<dbReference type="Pfam" id="PF25198">
    <property type="entry name" value="Spore_GerAC_N"/>
    <property type="match status" value="1"/>
</dbReference>
<keyword evidence="4" id="KW-0732">Signal</keyword>
<evidence type="ECO:0000256" key="2">
    <source>
        <dbReference type="ARBA" id="ARBA00007886"/>
    </source>
</evidence>
<evidence type="ECO:0000256" key="4">
    <source>
        <dbReference type="ARBA" id="ARBA00022729"/>
    </source>
</evidence>
<dbReference type="InterPro" id="IPR057336">
    <property type="entry name" value="GerAC_N"/>
</dbReference>
<organism evidence="10 11">
    <name type="scientific">Brevibacillus fortis</name>
    <dbReference type="NCBI Taxonomy" id="2126352"/>
    <lineage>
        <taxon>Bacteria</taxon>
        <taxon>Bacillati</taxon>
        <taxon>Bacillota</taxon>
        <taxon>Bacilli</taxon>
        <taxon>Bacillales</taxon>
        <taxon>Paenibacillaceae</taxon>
        <taxon>Brevibacillus</taxon>
    </lineage>
</organism>
<dbReference type="PANTHER" id="PTHR35789">
    <property type="entry name" value="SPORE GERMINATION PROTEIN B3"/>
    <property type="match status" value="1"/>
</dbReference>
<dbReference type="InterPro" id="IPR038501">
    <property type="entry name" value="Spore_GerAC_C_sf"/>
</dbReference>
<evidence type="ECO:0000256" key="7">
    <source>
        <dbReference type="ARBA" id="ARBA00023288"/>
    </source>
</evidence>
<keyword evidence="7" id="KW-0449">Lipoprotein</keyword>
<comment type="caution">
    <text evidence="10">The sequence shown here is derived from an EMBL/GenBank/DDBJ whole genome shotgun (WGS) entry which is preliminary data.</text>
</comment>
<comment type="similarity">
    <text evidence="2">Belongs to the GerABKC lipoprotein family.</text>
</comment>
<comment type="subcellular location">
    <subcellularLocation>
        <location evidence="1">Membrane</location>
        <topology evidence="1">Lipid-anchor</topology>
    </subcellularLocation>
</comment>
<feature type="domain" description="Spore germination protein N-terminal" evidence="9">
    <location>
        <begin position="23"/>
        <end position="188"/>
    </location>
</feature>
<dbReference type="RefSeq" id="WP_106840446.1">
    <property type="nucleotide sequence ID" value="NZ_JBCNIW010000045.1"/>
</dbReference>
<keyword evidence="5" id="KW-0472">Membrane</keyword>
<feature type="domain" description="Spore germination GerAC-like C-terminal" evidence="8">
    <location>
        <begin position="198"/>
        <end position="364"/>
    </location>
</feature>
<protein>
    <submittedName>
        <fullName evidence="10">Ger(X)C family spore germination protein</fullName>
    </submittedName>
</protein>
<evidence type="ECO:0000259" key="8">
    <source>
        <dbReference type="Pfam" id="PF05504"/>
    </source>
</evidence>
<sequence>MKRLRLLVHYLLMVALLNGCGEQQVLEKLGLAVAVGYDLSKDGQLLGTTVFYQIDPEARELVTVISGTAHTSKGLTLSQNRESSKKIVGGQIRVVVYHDELARKGILALVENLTRDASIGSNVYLTVAKGRAYDILTHRYPENSNIGIYLYQAIRQNIDGENMISSKLHEFMKDYYAIGKDPVMPYIERVKNELHINQIALFRDQRLVAEITTREGFFLKVLRERYNKGELEINIALDKKRLFTVIEHISSKKQMKVLDLEKPRFSVKVKMTAQIQEMAEKIDLSKPEQLNKVQKAIELAVKKETEQLLEKLRKHDVDPVGFGEIYNIASQKSGKKKLSKDECREIMKRAKYDVDVEIKILRTGVIG</sequence>
<proteinExistence type="inferred from homology"/>